<proteinExistence type="predicted"/>
<evidence type="ECO:0000313" key="5">
    <source>
        <dbReference type="Proteomes" id="UP000011666"/>
    </source>
</evidence>
<dbReference type="STRING" id="1223545.GS4_25_00350"/>
<evidence type="ECO:0000256" key="2">
    <source>
        <dbReference type="PIRSR" id="PIRSR613078-2"/>
    </source>
</evidence>
<dbReference type="RefSeq" id="WP_007622558.1">
    <property type="nucleotide sequence ID" value="NZ_BANX01000025.1"/>
</dbReference>
<dbReference type="CDD" id="cd07067">
    <property type="entry name" value="HP_PGM_like"/>
    <property type="match status" value="1"/>
</dbReference>
<dbReference type="Proteomes" id="UP000011666">
    <property type="component" value="Unassembled WGS sequence"/>
</dbReference>
<dbReference type="eggNOG" id="COG0406">
    <property type="taxonomic scope" value="Bacteria"/>
</dbReference>
<dbReference type="InterPro" id="IPR050275">
    <property type="entry name" value="PGM_Phosphatase"/>
</dbReference>
<dbReference type="GO" id="GO:0005737">
    <property type="term" value="C:cytoplasm"/>
    <property type="evidence" value="ECO:0007669"/>
    <property type="project" value="TreeGrafter"/>
</dbReference>
<name>M0QM26_9ACTN</name>
<evidence type="ECO:0000256" key="1">
    <source>
        <dbReference type="PIRSR" id="PIRSR613078-1"/>
    </source>
</evidence>
<evidence type="ECO:0000313" key="4">
    <source>
        <dbReference type="EMBL" id="GAC69464.1"/>
    </source>
</evidence>
<sequence length="247" mass="26459">MADAPRIVTGDRPAAGASDGVGTTPAARGTTPTWQGQRAAPTRLILVRHGQTPLSVDRRYSGRGNPDLTEVGRGQAAGAARRVLAEIGADRDPISAIVSSPLSRARATAEAIAQQIDVPVTVDEDLTETDFGAWEGLTFTEAAGRDPQLHPRWLADITVPAPDGESFADVGHRVERVKHRLLRQYPGQVVVVVSHVTPIKLLLREALQSGPEILFRLHLDLASVSVAEFYPDGGSVVRLVNDTSHLR</sequence>
<feature type="compositionally biased region" description="Low complexity" evidence="3">
    <location>
        <begin position="22"/>
        <end position="33"/>
    </location>
</feature>
<keyword evidence="5" id="KW-1185">Reference proteome</keyword>
<dbReference type="PANTHER" id="PTHR48100:SF1">
    <property type="entry name" value="HISTIDINE PHOSPHATASE FAMILY PROTEIN-RELATED"/>
    <property type="match status" value="1"/>
</dbReference>
<dbReference type="Gene3D" id="3.40.50.1240">
    <property type="entry name" value="Phosphoglycerate mutase-like"/>
    <property type="match status" value="1"/>
</dbReference>
<feature type="active site" description="Proton donor/acceptor" evidence="1">
    <location>
        <position position="128"/>
    </location>
</feature>
<dbReference type="OrthoDB" id="5296884at2"/>
<accession>M0QM26</accession>
<reference evidence="4 5" key="1">
    <citation type="submission" date="2013-01" db="EMBL/GenBank/DDBJ databases">
        <title>Whole genome shotgun sequence of Gordonia soli NBRC 108243.</title>
        <authorList>
            <person name="Isaki-Nakamura S."/>
            <person name="Hosoyama A."/>
            <person name="Tsuchikane K."/>
            <person name="Ando Y."/>
            <person name="Baba S."/>
            <person name="Ohji S."/>
            <person name="Hamada M."/>
            <person name="Tamura T."/>
            <person name="Yamazoe A."/>
            <person name="Yamazaki S."/>
            <person name="Fujita N."/>
        </authorList>
    </citation>
    <scope>NUCLEOTIDE SEQUENCE [LARGE SCALE GENOMIC DNA]</scope>
    <source>
        <strain evidence="4 5">NBRC 108243</strain>
    </source>
</reference>
<protein>
    <recommendedName>
        <fullName evidence="6">Acid phosphatase</fullName>
    </recommendedName>
</protein>
<gene>
    <name evidence="4" type="ORF">GS4_25_00350</name>
</gene>
<evidence type="ECO:0000256" key="3">
    <source>
        <dbReference type="SAM" id="MobiDB-lite"/>
    </source>
</evidence>
<feature type="active site" description="Tele-phosphohistidine intermediate" evidence="1">
    <location>
        <position position="49"/>
    </location>
</feature>
<dbReference type="AlphaFoldDB" id="M0QM26"/>
<organism evidence="4 5">
    <name type="scientific">Gordonia soli NBRC 108243</name>
    <dbReference type="NCBI Taxonomy" id="1223545"/>
    <lineage>
        <taxon>Bacteria</taxon>
        <taxon>Bacillati</taxon>
        <taxon>Actinomycetota</taxon>
        <taxon>Actinomycetes</taxon>
        <taxon>Mycobacteriales</taxon>
        <taxon>Gordoniaceae</taxon>
        <taxon>Gordonia</taxon>
    </lineage>
</organism>
<dbReference type="InterPro" id="IPR013078">
    <property type="entry name" value="His_Pase_superF_clade-1"/>
</dbReference>
<dbReference type="PANTHER" id="PTHR48100">
    <property type="entry name" value="BROAD-SPECIFICITY PHOSPHATASE YOR283W-RELATED"/>
    <property type="match status" value="1"/>
</dbReference>
<dbReference type="GO" id="GO:0016791">
    <property type="term" value="F:phosphatase activity"/>
    <property type="evidence" value="ECO:0007669"/>
    <property type="project" value="TreeGrafter"/>
</dbReference>
<dbReference type="EMBL" id="BANX01000025">
    <property type="protein sequence ID" value="GAC69464.1"/>
    <property type="molecule type" value="Genomic_DNA"/>
</dbReference>
<comment type="caution">
    <text evidence="4">The sequence shown here is derived from an EMBL/GenBank/DDBJ whole genome shotgun (WGS) entry which is preliminary data.</text>
</comment>
<dbReference type="SMART" id="SM00855">
    <property type="entry name" value="PGAM"/>
    <property type="match status" value="1"/>
</dbReference>
<dbReference type="SUPFAM" id="SSF53254">
    <property type="entry name" value="Phosphoglycerate mutase-like"/>
    <property type="match status" value="1"/>
</dbReference>
<evidence type="ECO:0008006" key="6">
    <source>
        <dbReference type="Google" id="ProtNLM"/>
    </source>
</evidence>
<dbReference type="Pfam" id="PF00300">
    <property type="entry name" value="His_Phos_1"/>
    <property type="match status" value="1"/>
</dbReference>
<feature type="region of interest" description="Disordered" evidence="3">
    <location>
        <begin position="1"/>
        <end position="40"/>
    </location>
</feature>
<dbReference type="InterPro" id="IPR029033">
    <property type="entry name" value="His_PPase_superfam"/>
</dbReference>
<feature type="binding site" evidence="2">
    <location>
        <position position="104"/>
    </location>
    <ligand>
        <name>substrate</name>
    </ligand>
</feature>